<name>A0A238LB08_9RHOB</name>
<evidence type="ECO:0000256" key="1">
    <source>
        <dbReference type="SAM" id="Phobius"/>
    </source>
</evidence>
<gene>
    <name evidence="2" type="ORF">LOM8899_00278</name>
</gene>
<evidence type="ECO:0000313" key="2">
    <source>
        <dbReference type="EMBL" id="SMY06156.1"/>
    </source>
</evidence>
<keyword evidence="1" id="KW-0812">Transmembrane</keyword>
<sequence>MLADGLVLPALVLALVGWLVPRGLSVMFPEGVRPLMLLSLCSTIVMFVLGCAFFVSIYVLRGVPLAVLFEAGVAAAVVHFGRLGLVSAFIWAPIMILSIAGLPKTWVHETW</sequence>
<reference evidence="2 3" key="1">
    <citation type="submission" date="2017-05" db="EMBL/GenBank/DDBJ databases">
        <authorList>
            <person name="Song R."/>
            <person name="Chenine A.L."/>
            <person name="Ruprecht R.M."/>
        </authorList>
    </citation>
    <scope>NUCLEOTIDE SEQUENCE [LARGE SCALE GENOMIC DNA]</scope>
    <source>
        <strain evidence="2 3">CECT 8899</strain>
    </source>
</reference>
<dbReference type="OrthoDB" id="7652057at2"/>
<dbReference type="EMBL" id="FXZK01000001">
    <property type="protein sequence ID" value="SMY06156.1"/>
    <property type="molecule type" value="Genomic_DNA"/>
</dbReference>
<evidence type="ECO:0000313" key="3">
    <source>
        <dbReference type="Proteomes" id="UP000201613"/>
    </source>
</evidence>
<dbReference type="Proteomes" id="UP000201613">
    <property type="component" value="Unassembled WGS sequence"/>
</dbReference>
<feature type="transmembrane region" description="Helical" evidence="1">
    <location>
        <begin position="36"/>
        <end position="60"/>
    </location>
</feature>
<dbReference type="RefSeq" id="WP_093990364.1">
    <property type="nucleotide sequence ID" value="NZ_FXZK01000001.1"/>
</dbReference>
<accession>A0A238LB08</accession>
<keyword evidence="3" id="KW-1185">Reference proteome</keyword>
<organism evidence="2 3">
    <name type="scientific">Flavimaricola marinus</name>
    <dbReference type="NCBI Taxonomy" id="1819565"/>
    <lineage>
        <taxon>Bacteria</taxon>
        <taxon>Pseudomonadati</taxon>
        <taxon>Pseudomonadota</taxon>
        <taxon>Alphaproteobacteria</taxon>
        <taxon>Rhodobacterales</taxon>
        <taxon>Paracoccaceae</taxon>
        <taxon>Flavimaricola</taxon>
    </lineage>
</organism>
<feature type="transmembrane region" description="Helical" evidence="1">
    <location>
        <begin position="80"/>
        <end position="102"/>
    </location>
</feature>
<dbReference type="AlphaFoldDB" id="A0A238LB08"/>
<protein>
    <submittedName>
        <fullName evidence="2">Uncharacterized protein</fullName>
    </submittedName>
</protein>
<feature type="transmembrane region" description="Helical" evidence="1">
    <location>
        <begin position="6"/>
        <end position="24"/>
    </location>
</feature>
<keyword evidence="1" id="KW-1133">Transmembrane helix</keyword>
<proteinExistence type="predicted"/>
<keyword evidence="1" id="KW-0472">Membrane</keyword>